<feature type="compositionally biased region" description="Acidic residues" evidence="5">
    <location>
        <begin position="47"/>
        <end position="65"/>
    </location>
</feature>
<dbReference type="PANTHER" id="PTHR31569">
    <property type="entry name" value="SWIM-TYPE DOMAIN-CONTAINING PROTEIN"/>
    <property type="match status" value="1"/>
</dbReference>
<dbReference type="PROSITE" id="PS50600">
    <property type="entry name" value="ULP_PROTEASE"/>
    <property type="match status" value="1"/>
</dbReference>
<feature type="domain" description="SWIM-type" evidence="7">
    <location>
        <begin position="612"/>
        <end position="644"/>
    </location>
</feature>
<gene>
    <name evidence="8" type="ORF">L917_13770</name>
</gene>
<dbReference type="InterPro" id="IPR052579">
    <property type="entry name" value="Zinc_finger_SWIM"/>
</dbReference>
<evidence type="ECO:0000259" key="7">
    <source>
        <dbReference type="PROSITE" id="PS50966"/>
    </source>
</evidence>
<dbReference type="GO" id="GO:0006508">
    <property type="term" value="P:proteolysis"/>
    <property type="evidence" value="ECO:0007669"/>
    <property type="project" value="UniProtKB-KW"/>
</dbReference>
<dbReference type="VEuPathDB" id="FungiDB:PPTG_20338"/>
<keyword evidence="4" id="KW-0479">Metal-binding</keyword>
<dbReference type="InterPro" id="IPR048324">
    <property type="entry name" value="ZSWIM1-3_RNaseH-like"/>
</dbReference>
<feature type="compositionally biased region" description="Basic and acidic residues" evidence="5">
    <location>
        <begin position="783"/>
        <end position="801"/>
    </location>
</feature>
<dbReference type="EMBL" id="KI681178">
    <property type="protein sequence ID" value="ETL86880.1"/>
    <property type="molecule type" value="Genomic_DNA"/>
</dbReference>
<reference evidence="8" key="1">
    <citation type="submission" date="2013-11" db="EMBL/GenBank/DDBJ databases">
        <title>The Genome Sequence of Phytophthora parasitica CHvinca01.</title>
        <authorList>
            <consortium name="The Broad Institute Genomics Platform"/>
            <person name="Russ C."/>
            <person name="Tyler B."/>
            <person name="Panabieres F."/>
            <person name="Shan W."/>
            <person name="Tripathy S."/>
            <person name="Grunwald N."/>
            <person name="Machado M."/>
            <person name="Johnson C.S."/>
            <person name="Arredondo F."/>
            <person name="Hong C."/>
            <person name="Coffey M."/>
            <person name="Young S.K."/>
            <person name="Zeng Q."/>
            <person name="Gargeya S."/>
            <person name="Fitzgerald M."/>
            <person name="Abouelleil A."/>
            <person name="Alvarado L."/>
            <person name="Chapman S.B."/>
            <person name="Gainer-Dewar J."/>
            <person name="Goldberg J."/>
            <person name="Griggs A."/>
            <person name="Gujja S."/>
            <person name="Hansen M."/>
            <person name="Howarth C."/>
            <person name="Imamovic A."/>
            <person name="Ireland A."/>
            <person name="Larimer J."/>
            <person name="McCowan C."/>
            <person name="Murphy C."/>
            <person name="Pearson M."/>
            <person name="Poon T.W."/>
            <person name="Priest M."/>
            <person name="Roberts A."/>
            <person name="Saif S."/>
            <person name="Shea T."/>
            <person name="Sykes S."/>
            <person name="Wortman J."/>
            <person name="Nusbaum C."/>
            <person name="Birren B."/>
        </authorList>
    </citation>
    <scope>NUCLEOTIDE SEQUENCE [LARGE SCALE GENOMIC DNA]</scope>
    <source>
        <strain evidence="8">CHvinca01</strain>
    </source>
</reference>
<evidence type="ECO:0000259" key="6">
    <source>
        <dbReference type="PROSITE" id="PS50600"/>
    </source>
</evidence>
<organism evidence="8">
    <name type="scientific">Phytophthora nicotianae</name>
    <name type="common">Potato buckeye rot agent</name>
    <name type="synonym">Phytophthora parasitica</name>
    <dbReference type="NCBI Taxonomy" id="4792"/>
    <lineage>
        <taxon>Eukaryota</taxon>
        <taxon>Sar</taxon>
        <taxon>Stramenopiles</taxon>
        <taxon>Oomycota</taxon>
        <taxon>Peronosporomycetes</taxon>
        <taxon>Peronosporales</taxon>
        <taxon>Peronosporaceae</taxon>
        <taxon>Phytophthora</taxon>
    </lineage>
</organism>
<feature type="domain" description="Ubiquitin-like protease family profile" evidence="6">
    <location>
        <begin position="1025"/>
        <end position="1186"/>
    </location>
</feature>
<keyword evidence="4" id="KW-0862">Zinc</keyword>
<accession>W2KR89</accession>
<sequence length="1253" mass="141479">MPQDAVGADATAAKRRNGATTAPDTLVGGGDNASDAGESEPGQTCSNDDEMGGNDGDGIDEEAGREEEAGRVSETDGDGEDDGERTSVPQIVEPPVKYHASWEDWQSYFEDYCQRTLQVIPVKETMSRAERNKRLKKTKKGEDESQLVPEGFDPDQRTYICTHGWKKRKSRNEGSRPRQHIRLTNCPFRFVVQWNLVRGELQVKNGHFAHNHPVSPAAFATYPASRGVMDPLVGARVEGIYDYLLDHDENVIQSDVDNLVRVHASSVSNADDNDATAREIAVFQAADPENVSTVSETPCGETGVLSLVSKHMRRVYSRFSELLLVDCSHKTNRYNYQLLTFMAMNEFGEGTVVQQSLIEANGDWHMERTVEHFKRSHPTRIHLLRVIVVDKDLNEIRVLESKFPEARILICHFHVIKYLKEMRAKPEFGKISSEDASQVNGAIHKMVYAVCEDIYKAAHNALEGICQRVGLYGFYEYFQKNWDSCQDRWVYYLRAKLPHFMNHTNNRLESFFGKLKDGVDGSMSMAMCVKALVAHDRRVSNEYQYRLSRIGRFVNSSYDEEMTTVLRFTTHYVAQQVEQQYATALAKAETYNYVDDSDGGDFVVVNGVFSEHKVNLVDWRCDCDFSVSMKLPCRHAIAYRRHIKVSGPLIPWGGIDERWTTASQPLKKVKQFCYEHFTDADQGSAKNKLRTQSERYREAVRATHLIANEMADIEDETEFDEMLQFVLDQWRNVRQRKRTSKIKGEEDGSADSDEQGGDCDVVNDDQVKAEFGLISSEEDGDDDVKGTREDGAESKDEKDSEAIAVNIRLNPKARKVGRPQKKKKASSAGEKKDRKWFEAAESGRKIAGEVTLTALLDSLDHEKPGLEETQRRLSGVLVKHGDAEKKKPKYKIMKNPILILDPFFILPNKLLDACVKLLPVRNTVASAISIEDSQSSQTSSPQRATGKEGVETLIIKDVGSFSRRQIETFKRVQNLKDAVQIGMDTHKWLVETGIPTLPATIHDEANRVADELMATYPYKPIQGLPNLSDYQYAMLYRATPPTWLNDACIRALCWRLSQDYLNCRFAGFQSAVPKSKRTRNTDDQPVEASVRGSVLQFVNEPDVDTVMVPLNFSNFHWCCVVIKVKEKRIYFYDPLNQGPYMNAAVDVATNLKISGLQDYDVIPQNNPLQFDGYSCGVYVCWVFIHKVVPGSPVDMSDKSLTRRRFELFFYLLTGRLLPCEGAPAADSTHAGDEEEKPPALSSDEEVPSTQIAQ</sequence>
<dbReference type="VEuPathDB" id="FungiDB:PPTG_22718"/>
<evidence type="ECO:0000256" key="4">
    <source>
        <dbReference type="PROSITE-ProRule" id="PRU00325"/>
    </source>
</evidence>
<feature type="region of interest" description="Disordered" evidence="5">
    <location>
        <begin position="1"/>
        <end position="92"/>
    </location>
</feature>
<feature type="compositionally biased region" description="Basic residues" evidence="5">
    <location>
        <begin position="811"/>
        <end position="825"/>
    </location>
</feature>
<dbReference type="AlphaFoldDB" id="W2KR89"/>
<evidence type="ECO:0000256" key="2">
    <source>
        <dbReference type="ARBA" id="ARBA00022670"/>
    </source>
</evidence>
<feature type="region of interest" description="Disordered" evidence="5">
    <location>
        <begin position="736"/>
        <end position="836"/>
    </location>
</feature>
<feature type="compositionally biased region" description="Acidic residues" evidence="5">
    <location>
        <begin position="747"/>
        <end position="763"/>
    </location>
</feature>
<dbReference type="OrthoDB" id="124789at2759"/>
<protein>
    <recommendedName>
        <fullName evidence="9">SWIM-type domain-containing protein</fullName>
    </recommendedName>
</protein>
<proteinExistence type="inferred from homology"/>
<dbReference type="SUPFAM" id="SSF54001">
    <property type="entry name" value="Cysteine proteinases"/>
    <property type="match status" value="1"/>
</dbReference>
<dbReference type="Proteomes" id="UP000054423">
    <property type="component" value="Unassembled WGS sequence"/>
</dbReference>
<dbReference type="InterPro" id="IPR038765">
    <property type="entry name" value="Papain-like_cys_pep_sf"/>
</dbReference>
<dbReference type="InterPro" id="IPR003653">
    <property type="entry name" value="Peptidase_C48_C"/>
</dbReference>
<evidence type="ECO:0000256" key="3">
    <source>
        <dbReference type="ARBA" id="ARBA00022801"/>
    </source>
</evidence>
<dbReference type="Gene3D" id="3.40.395.10">
    <property type="entry name" value="Adenoviral Proteinase, Chain A"/>
    <property type="match status" value="1"/>
</dbReference>
<evidence type="ECO:0000256" key="5">
    <source>
        <dbReference type="SAM" id="MobiDB-lite"/>
    </source>
</evidence>
<keyword evidence="2" id="KW-0645">Protease</keyword>
<name>W2KR89_PHYNI</name>
<keyword evidence="3" id="KW-0378">Hydrolase</keyword>
<keyword evidence="4" id="KW-0863">Zinc-finger</keyword>
<feature type="region of interest" description="Disordered" evidence="5">
    <location>
        <begin position="1223"/>
        <end position="1253"/>
    </location>
</feature>
<dbReference type="PANTHER" id="PTHR31569:SF4">
    <property type="entry name" value="SWIM-TYPE DOMAIN-CONTAINING PROTEIN"/>
    <property type="match status" value="1"/>
</dbReference>
<dbReference type="GO" id="GO:0008270">
    <property type="term" value="F:zinc ion binding"/>
    <property type="evidence" value="ECO:0007669"/>
    <property type="project" value="UniProtKB-KW"/>
</dbReference>
<dbReference type="Pfam" id="PF02902">
    <property type="entry name" value="Peptidase_C48"/>
    <property type="match status" value="1"/>
</dbReference>
<evidence type="ECO:0000256" key="1">
    <source>
        <dbReference type="ARBA" id="ARBA00005234"/>
    </source>
</evidence>
<feature type="region of interest" description="Disordered" evidence="5">
    <location>
        <begin position="130"/>
        <end position="153"/>
    </location>
</feature>
<dbReference type="Pfam" id="PF21056">
    <property type="entry name" value="ZSWIM1-3_RNaseH-like"/>
    <property type="match status" value="1"/>
</dbReference>
<dbReference type="PROSITE" id="PS50966">
    <property type="entry name" value="ZF_SWIM"/>
    <property type="match status" value="1"/>
</dbReference>
<dbReference type="Pfam" id="PF04434">
    <property type="entry name" value="SWIM"/>
    <property type="match status" value="1"/>
</dbReference>
<evidence type="ECO:0008006" key="9">
    <source>
        <dbReference type="Google" id="ProtNLM"/>
    </source>
</evidence>
<dbReference type="InterPro" id="IPR007527">
    <property type="entry name" value="Znf_SWIM"/>
</dbReference>
<comment type="similarity">
    <text evidence="1">Belongs to the peptidase C48 family.</text>
</comment>
<evidence type="ECO:0000313" key="8">
    <source>
        <dbReference type="EMBL" id="ETL86880.1"/>
    </source>
</evidence>
<dbReference type="GO" id="GO:0008234">
    <property type="term" value="F:cysteine-type peptidase activity"/>
    <property type="evidence" value="ECO:0007669"/>
    <property type="project" value="InterPro"/>
</dbReference>